<dbReference type="PANTHER" id="PTHR14969:SF13">
    <property type="entry name" value="AT30094P"/>
    <property type="match status" value="1"/>
</dbReference>
<protein>
    <submittedName>
        <fullName evidence="3">Phosphatase PAP2 family protein</fullName>
    </submittedName>
</protein>
<evidence type="ECO:0000313" key="3">
    <source>
        <dbReference type="EMBL" id="MEX6690492.1"/>
    </source>
</evidence>
<organism evidence="3 4">
    <name type="scientific">Danxiaibacter flavus</name>
    <dbReference type="NCBI Taxonomy" id="3049108"/>
    <lineage>
        <taxon>Bacteria</taxon>
        <taxon>Pseudomonadati</taxon>
        <taxon>Bacteroidota</taxon>
        <taxon>Chitinophagia</taxon>
        <taxon>Chitinophagales</taxon>
        <taxon>Chitinophagaceae</taxon>
        <taxon>Danxiaibacter</taxon>
    </lineage>
</organism>
<evidence type="ECO:0000259" key="2">
    <source>
        <dbReference type="SMART" id="SM00014"/>
    </source>
</evidence>
<dbReference type="Proteomes" id="UP001560573">
    <property type="component" value="Unassembled WGS sequence"/>
</dbReference>
<feature type="domain" description="Phosphatidic acid phosphatase type 2/haloperoxidase" evidence="2">
    <location>
        <begin position="63"/>
        <end position="181"/>
    </location>
</feature>
<dbReference type="Pfam" id="PF01569">
    <property type="entry name" value="PAP2"/>
    <property type="match status" value="1"/>
</dbReference>
<keyword evidence="1" id="KW-0472">Membrane</keyword>
<dbReference type="SUPFAM" id="SSF48317">
    <property type="entry name" value="Acid phosphatase/Vanadium-dependent haloperoxidase"/>
    <property type="match status" value="1"/>
</dbReference>
<gene>
    <name evidence="3" type="ORF">QTN47_23470</name>
</gene>
<proteinExistence type="predicted"/>
<comment type="caution">
    <text evidence="3">The sequence shown here is derived from an EMBL/GenBank/DDBJ whole genome shotgun (WGS) entry which is preliminary data.</text>
</comment>
<feature type="transmembrane region" description="Helical" evidence="1">
    <location>
        <begin position="143"/>
        <end position="160"/>
    </location>
</feature>
<dbReference type="Gene3D" id="1.20.144.10">
    <property type="entry name" value="Phosphatidic acid phosphatase type 2/haloperoxidase"/>
    <property type="match status" value="1"/>
</dbReference>
<reference evidence="3 4" key="1">
    <citation type="submission" date="2023-07" db="EMBL/GenBank/DDBJ databases">
        <authorList>
            <person name="Lian W.-H."/>
        </authorList>
    </citation>
    <scope>NUCLEOTIDE SEQUENCE [LARGE SCALE GENOMIC DNA]</scope>
    <source>
        <strain evidence="3 4">SYSU DXS3180</strain>
    </source>
</reference>
<accession>A0ABV3ZKS4</accession>
<feature type="transmembrane region" description="Helical" evidence="1">
    <location>
        <begin position="40"/>
        <end position="57"/>
    </location>
</feature>
<evidence type="ECO:0000313" key="4">
    <source>
        <dbReference type="Proteomes" id="UP001560573"/>
    </source>
</evidence>
<sequence length="211" mass="24069">MNGFLQTLNNLDTWLFLKINNEWTSPFLDSIFPWWRDQNTWVPLYFFLIFLVFYNFGWKSWPWLAAAIVTVVLTDQLSSGFLKDFINRTRPCNDTLLGPYVKLLVPYCPTSGSFTSSHAANHFGQAAFYYFTLKPYLKSWGQLFFIWAATISYGQVYVGVHYPLDVLGGALIGMMLGSGIAGIFNRRIGFPPLKNVTVVSSEKPNIGEFNN</sequence>
<keyword evidence="1" id="KW-0812">Transmembrane</keyword>
<feature type="transmembrane region" description="Helical" evidence="1">
    <location>
        <begin position="166"/>
        <end position="184"/>
    </location>
</feature>
<dbReference type="InterPro" id="IPR036938">
    <property type="entry name" value="PAP2/HPO_sf"/>
</dbReference>
<dbReference type="EMBL" id="JAULBC010000008">
    <property type="protein sequence ID" value="MEX6690492.1"/>
    <property type="molecule type" value="Genomic_DNA"/>
</dbReference>
<name>A0ABV3ZKS4_9BACT</name>
<dbReference type="PANTHER" id="PTHR14969">
    <property type="entry name" value="SPHINGOSINE-1-PHOSPHATE PHOSPHOHYDROLASE"/>
    <property type="match status" value="1"/>
</dbReference>
<evidence type="ECO:0000256" key="1">
    <source>
        <dbReference type="SAM" id="Phobius"/>
    </source>
</evidence>
<dbReference type="SMART" id="SM00014">
    <property type="entry name" value="acidPPc"/>
    <property type="match status" value="1"/>
</dbReference>
<keyword evidence="4" id="KW-1185">Reference proteome</keyword>
<dbReference type="RefSeq" id="WP_369331904.1">
    <property type="nucleotide sequence ID" value="NZ_JAULBC010000008.1"/>
</dbReference>
<feature type="transmembrane region" description="Helical" evidence="1">
    <location>
        <begin position="63"/>
        <end position="82"/>
    </location>
</feature>
<keyword evidence="1" id="KW-1133">Transmembrane helix</keyword>
<dbReference type="InterPro" id="IPR000326">
    <property type="entry name" value="PAP2/HPO"/>
</dbReference>